<dbReference type="GO" id="GO:0006508">
    <property type="term" value="P:proteolysis"/>
    <property type="evidence" value="ECO:0007669"/>
    <property type="project" value="UniProtKB-KW"/>
</dbReference>
<dbReference type="RefSeq" id="WP_237378927.1">
    <property type="nucleotide sequence ID" value="NZ_CP071793.1"/>
</dbReference>
<keyword evidence="1" id="KW-0645">Protease</keyword>
<keyword evidence="2" id="KW-0378">Hydrolase</keyword>
<name>A0A8A4TH77_SULCO</name>
<gene>
    <name evidence="4" type="ORF">J3U87_27180</name>
</gene>
<dbReference type="KEGG" id="scor:J3U87_27180"/>
<evidence type="ECO:0000256" key="2">
    <source>
        <dbReference type="ARBA" id="ARBA00022801"/>
    </source>
</evidence>
<feature type="domain" description="Peptidase C-terminal archaeal/bacterial" evidence="3">
    <location>
        <begin position="126"/>
        <end position="190"/>
    </location>
</feature>
<evidence type="ECO:0000256" key="1">
    <source>
        <dbReference type="ARBA" id="ARBA00022670"/>
    </source>
</evidence>
<evidence type="ECO:0000313" key="5">
    <source>
        <dbReference type="Proteomes" id="UP000663929"/>
    </source>
</evidence>
<keyword evidence="5" id="KW-1185">Reference proteome</keyword>
<evidence type="ECO:0000259" key="3">
    <source>
        <dbReference type="Pfam" id="PF04151"/>
    </source>
</evidence>
<dbReference type="AlphaFoldDB" id="A0A8A4TH77"/>
<organism evidence="4 5">
    <name type="scientific">Sulfidibacter corallicola</name>
    <dbReference type="NCBI Taxonomy" id="2818388"/>
    <lineage>
        <taxon>Bacteria</taxon>
        <taxon>Pseudomonadati</taxon>
        <taxon>Acidobacteriota</taxon>
        <taxon>Holophagae</taxon>
        <taxon>Acanthopleuribacterales</taxon>
        <taxon>Acanthopleuribacteraceae</taxon>
        <taxon>Sulfidibacter</taxon>
    </lineage>
</organism>
<dbReference type="Proteomes" id="UP000663929">
    <property type="component" value="Chromosome"/>
</dbReference>
<dbReference type="GO" id="GO:0008233">
    <property type="term" value="F:peptidase activity"/>
    <property type="evidence" value="ECO:0007669"/>
    <property type="project" value="UniProtKB-KW"/>
</dbReference>
<proteinExistence type="predicted"/>
<feature type="domain" description="Peptidase C-terminal archaeal/bacterial" evidence="3">
    <location>
        <begin position="19"/>
        <end position="85"/>
    </location>
</feature>
<protein>
    <submittedName>
        <fullName evidence="4">PPC domain-containing protein</fullName>
    </submittedName>
</protein>
<dbReference type="FunFam" id="2.60.120.380:FF:000013">
    <property type="entry name" value="Alkaline serine protease"/>
    <property type="match status" value="1"/>
</dbReference>
<dbReference type="SUPFAM" id="SSF55486">
    <property type="entry name" value="Metalloproteases ('zincins'), catalytic domain"/>
    <property type="match status" value="1"/>
</dbReference>
<sequence>MQNHIPLNNLSASQNTETHYYINIPAGASNLSVRISGGSGDADMYLREGTAPSQTEYDCRPWVNGNPETCTVAQPNQATYHVMIRAYTSYSGLTLVADYEAPVGGPLSNDVPVTGLGDAQNGQMHFYLDVPQGASNLTFNIDGGSGDCDMYVRAGAQPTKTTYDCRPWVNGNRETCDFANPQEARYHVMLVGYSSYSGVTLTASYEGGNGGDCTPGQDGGFTLHRLGNGEVTENSYGSWIRIQGNVDENYQISVCQDPEYGVIMFSGSPIQISNGFDHRFTYSYNHLGSRPTNTDSFVVRVENNGNVSTQTIELTLNNPTVPHPVQPACADINVDADLDGIPDCAEQPGRTFYGMPLYDWGARTNQKDIFIEVDYMAVHTLRDYEGNVMTDGEGNPLQDHGTEPLRESLDIVVDLFAQRGYTVHFDIGDLYDQSPGIDPADHDLGAGQAIPFEEYVHLNRWTDTYNGREIPVPGMREDFMPQYFENNPERKRIFYYLLFANSQGGSNRGSSGQAPDTFDYWFYLSMGGSRWRMDDDTPENRNMLINAHASTIFHELGHVVGFAHGGNPELSYDERQLLNYKPNYLSSMNYLYQLQGVPHDFPDLDVHAMILDRYQYARGRQGIQACRDELYARRPDNYTWGNLLHGLFGDPSQFHITYSDGTNAPIDENAISEAGTLGGLDYDCDGSVSNSTGSFDINFSGTYNVLEDYDDWDNLYLYYRYLNYQNGQFIIEPGTNVLWARSPGDVNGQNSQSLRKEENPIGVQEWVPPQEVFDAIHKRQNREVRIQK</sequence>
<evidence type="ECO:0000313" key="4">
    <source>
        <dbReference type="EMBL" id="QTD49286.1"/>
    </source>
</evidence>
<dbReference type="Gene3D" id="2.60.120.380">
    <property type="match status" value="2"/>
</dbReference>
<dbReference type="Pfam" id="PF04151">
    <property type="entry name" value="PPC"/>
    <property type="match status" value="2"/>
</dbReference>
<accession>A0A8A4TH77</accession>
<reference evidence="4" key="1">
    <citation type="submission" date="2021-03" db="EMBL/GenBank/DDBJ databases">
        <title>Acanthopleuribacteraceae sp. M133.</title>
        <authorList>
            <person name="Wang G."/>
        </authorList>
    </citation>
    <scope>NUCLEOTIDE SEQUENCE</scope>
    <source>
        <strain evidence="4">M133</strain>
    </source>
</reference>
<dbReference type="EMBL" id="CP071793">
    <property type="protein sequence ID" value="QTD49286.1"/>
    <property type="molecule type" value="Genomic_DNA"/>
</dbReference>
<dbReference type="InterPro" id="IPR007280">
    <property type="entry name" value="Peptidase_C_arc/bac"/>
</dbReference>